<accession>A0AC34GAZ0</accession>
<sequence>MIEDTDEDDEFLNDVNTRQDVTHEHEHISLTSNQRGSRGTLTSNQRGTRGTLTSNQRGTRGTLTSNQRGGRGGKRGGASNNQAININNIDVDEPVIHRLSLLIKDTPNDYNYDMVYLLFNFDLPWCSSRNPNQKAIARDYN</sequence>
<dbReference type="WBParaSite" id="ES5_v2.g26822.t1">
    <property type="protein sequence ID" value="ES5_v2.g26822.t1"/>
    <property type="gene ID" value="ES5_v2.g26822"/>
</dbReference>
<reference evidence="2" key="1">
    <citation type="submission" date="2022-11" db="UniProtKB">
        <authorList>
            <consortium name="WormBaseParasite"/>
        </authorList>
    </citation>
    <scope>IDENTIFICATION</scope>
</reference>
<name>A0AC34GAZ0_9BILA</name>
<evidence type="ECO:0000313" key="2">
    <source>
        <dbReference type="WBParaSite" id="ES5_v2.g26822.t1"/>
    </source>
</evidence>
<proteinExistence type="predicted"/>
<dbReference type="Proteomes" id="UP000887579">
    <property type="component" value="Unplaced"/>
</dbReference>
<organism evidence="1 2">
    <name type="scientific">Panagrolaimus sp. ES5</name>
    <dbReference type="NCBI Taxonomy" id="591445"/>
    <lineage>
        <taxon>Eukaryota</taxon>
        <taxon>Metazoa</taxon>
        <taxon>Ecdysozoa</taxon>
        <taxon>Nematoda</taxon>
        <taxon>Chromadorea</taxon>
        <taxon>Rhabditida</taxon>
        <taxon>Tylenchina</taxon>
        <taxon>Panagrolaimomorpha</taxon>
        <taxon>Panagrolaimoidea</taxon>
        <taxon>Panagrolaimidae</taxon>
        <taxon>Panagrolaimus</taxon>
    </lineage>
</organism>
<protein>
    <submittedName>
        <fullName evidence="2">Uncharacterized protein</fullName>
    </submittedName>
</protein>
<evidence type="ECO:0000313" key="1">
    <source>
        <dbReference type="Proteomes" id="UP000887579"/>
    </source>
</evidence>